<evidence type="ECO:0000313" key="5">
    <source>
        <dbReference type="Proteomes" id="UP000824988"/>
    </source>
</evidence>
<evidence type="ECO:0000259" key="2">
    <source>
        <dbReference type="PROSITE" id="PS50894"/>
    </source>
</evidence>
<dbReference type="InterPro" id="IPR003607">
    <property type="entry name" value="HD/PDEase_dom"/>
</dbReference>
<dbReference type="CDD" id="cd00088">
    <property type="entry name" value="HPT"/>
    <property type="match status" value="1"/>
</dbReference>
<dbReference type="RefSeq" id="WP_221048035.1">
    <property type="nucleotide sequence ID" value="NZ_AP019782.1"/>
</dbReference>
<dbReference type="GO" id="GO:0000160">
    <property type="term" value="P:phosphorelay signal transduction system"/>
    <property type="evidence" value="ECO:0007669"/>
    <property type="project" value="InterPro"/>
</dbReference>
<dbReference type="InterPro" id="IPR037522">
    <property type="entry name" value="HD_GYP_dom"/>
</dbReference>
<protein>
    <recommendedName>
        <fullName evidence="6">HD domain-containing protein</fullName>
    </recommendedName>
</protein>
<name>A0A8D5AIH7_9GAMM</name>
<accession>A0A8D5AIH7</accession>
<dbReference type="SMART" id="SM00073">
    <property type="entry name" value="HPT"/>
    <property type="match status" value="1"/>
</dbReference>
<evidence type="ECO:0000256" key="1">
    <source>
        <dbReference type="PROSITE-ProRule" id="PRU00110"/>
    </source>
</evidence>
<dbReference type="PANTHER" id="PTHR43155:SF2">
    <property type="entry name" value="CYCLIC DI-GMP PHOSPHODIESTERASE PA4108"/>
    <property type="match status" value="1"/>
</dbReference>
<proteinExistence type="predicted"/>
<organism evidence="4 5">
    <name type="scientific">Methylogaea oryzae</name>
    <dbReference type="NCBI Taxonomy" id="1295382"/>
    <lineage>
        <taxon>Bacteria</taxon>
        <taxon>Pseudomonadati</taxon>
        <taxon>Pseudomonadota</taxon>
        <taxon>Gammaproteobacteria</taxon>
        <taxon>Methylococcales</taxon>
        <taxon>Methylococcaceae</taxon>
        <taxon>Methylogaea</taxon>
    </lineage>
</organism>
<dbReference type="EMBL" id="AP019782">
    <property type="protein sequence ID" value="BBL69749.1"/>
    <property type="molecule type" value="Genomic_DNA"/>
</dbReference>
<evidence type="ECO:0000313" key="4">
    <source>
        <dbReference type="EMBL" id="BBL69749.1"/>
    </source>
</evidence>
<feature type="domain" description="HPt" evidence="2">
    <location>
        <begin position="13"/>
        <end position="117"/>
    </location>
</feature>
<dbReference type="PROSITE" id="PS51832">
    <property type="entry name" value="HD_GYP"/>
    <property type="match status" value="1"/>
</dbReference>
<dbReference type="CDD" id="cd00077">
    <property type="entry name" value="HDc"/>
    <property type="match status" value="1"/>
</dbReference>
<feature type="modified residue" description="Phosphohistidine" evidence="1">
    <location>
        <position position="60"/>
    </location>
</feature>
<dbReference type="Proteomes" id="UP000824988">
    <property type="component" value="Chromosome"/>
</dbReference>
<reference evidence="4" key="1">
    <citation type="submission" date="2019-06" db="EMBL/GenBank/DDBJ databases">
        <title>Complete genome sequence of Methylogaea oryzae strain JCM16910.</title>
        <authorList>
            <person name="Asakawa S."/>
        </authorList>
    </citation>
    <scope>NUCLEOTIDE SEQUENCE</scope>
    <source>
        <strain evidence="4">E10</strain>
    </source>
</reference>
<feature type="domain" description="HD-GYP" evidence="3">
    <location>
        <begin position="189"/>
        <end position="391"/>
    </location>
</feature>
<dbReference type="AlphaFoldDB" id="A0A8D5AIH7"/>
<evidence type="ECO:0000259" key="3">
    <source>
        <dbReference type="PROSITE" id="PS51832"/>
    </source>
</evidence>
<dbReference type="Pfam" id="PF13487">
    <property type="entry name" value="HD_5"/>
    <property type="match status" value="1"/>
</dbReference>
<dbReference type="InterPro" id="IPR008207">
    <property type="entry name" value="Sig_transdc_His_kin_Hpt_dom"/>
</dbReference>
<keyword evidence="1" id="KW-0597">Phosphoprotein</keyword>
<dbReference type="PANTHER" id="PTHR43155">
    <property type="entry name" value="CYCLIC DI-GMP PHOSPHODIESTERASE PA4108-RELATED"/>
    <property type="match status" value="1"/>
</dbReference>
<dbReference type="KEGG" id="moz:MoryE10_03550"/>
<dbReference type="GO" id="GO:0008081">
    <property type="term" value="F:phosphoric diester hydrolase activity"/>
    <property type="evidence" value="ECO:0007669"/>
    <property type="project" value="UniProtKB-ARBA"/>
</dbReference>
<evidence type="ECO:0008006" key="6">
    <source>
        <dbReference type="Google" id="ProtNLM"/>
    </source>
</evidence>
<keyword evidence="5" id="KW-1185">Reference proteome</keyword>
<gene>
    <name evidence="4" type="ORF">MoryE10_03550</name>
</gene>
<sequence>MWSSGEMQTDGPNSNVPQEIIDDFMVEFHEVHQQCEETLMELERQPDNPELMRSLFRFVHTVKGNLSYVQMYDFMPLLQSVEDVLDEIRNGRMSFDDALSDVILLALDATQRLVNARVENTPPPMSTARFDEICKTIRGIVDHRAGPARDSSTQRAIRLLDPDTGLCDTPTAPAETAQATLAGGVEGILAKYGVALDDDLAFFRGLIVPLEIRSIYWVGRTERLLALALAMNDQAGCPVDPAQLAVAVFMHDIGMAFLPVEILHKRDPYTEEERWLLHSHPLVGVELLGRMPRWRPASDMVFQHHERSDGSGYPQGLGDEEICDGAKILGIVESFDARTQERAHRTLTKRPFIRAVLEINNCSGQLFSERWVQVFNDTVRTLHGPKEETLH</sequence>
<dbReference type="PROSITE" id="PS50894">
    <property type="entry name" value="HPT"/>
    <property type="match status" value="1"/>
</dbReference>
<dbReference type="Pfam" id="PF01627">
    <property type="entry name" value="Hpt"/>
    <property type="match status" value="1"/>
</dbReference>